<dbReference type="Pfam" id="PF07610">
    <property type="entry name" value="DUF1573"/>
    <property type="match status" value="1"/>
</dbReference>
<dbReference type="PANTHER" id="PTHR37833">
    <property type="entry name" value="LIPOPROTEIN-RELATED"/>
    <property type="match status" value="1"/>
</dbReference>
<feature type="signal peptide" evidence="1">
    <location>
        <begin position="1"/>
        <end position="22"/>
    </location>
</feature>
<proteinExistence type="predicted"/>
<dbReference type="InterPro" id="IPR011467">
    <property type="entry name" value="DUF1573"/>
</dbReference>
<name>A0ABZ2YL27_9BACT</name>
<keyword evidence="1" id="KW-0732">Signal</keyword>
<keyword evidence="3" id="KW-1185">Reference proteome</keyword>
<dbReference type="Gene3D" id="2.60.40.10">
    <property type="entry name" value="Immunoglobulins"/>
    <property type="match status" value="1"/>
</dbReference>
<dbReference type="PANTHER" id="PTHR37833:SF1">
    <property type="entry name" value="SIGNAL PEPTIDE PROTEIN"/>
    <property type="match status" value="1"/>
</dbReference>
<dbReference type="Proteomes" id="UP001485459">
    <property type="component" value="Chromosome"/>
</dbReference>
<accession>A0ABZ2YL27</accession>
<dbReference type="EMBL" id="CP149822">
    <property type="protein sequence ID" value="WZN39982.1"/>
    <property type="molecule type" value="Genomic_DNA"/>
</dbReference>
<organism evidence="2 3">
    <name type="scientific">Chitinophaga pollutisoli</name>
    <dbReference type="NCBI Taxonomy" id="3133966"/>
    <lineage>
        <taxon>Bacteria</taxon>
        <taxon>Pseudomonadati</taxon>
        <taxon>Bacteroidota</taxon>
        <taxon>Chitinophagia</taxon>
        <taxon>Chitinophagales</taxon>
        <taxon>Chitinophagaceae</taxon>
        <taxon>Chitinophaga</taxon>
    </lineage>
</organism>
<evidence type="ECO:0000313" key="2">
    <source>
        <dbReference type="EMBL" id="WZN39982.1"/>
    </source>
</evidence>
<dbReference type="RefSeq" id="WP_341834925.1">
    <property type="nucleotide sequence ID" value="NZ_CP149822.1"/>
</dbReference>
<reference evidence="3" key="1">
    <citation type="submission" date="2024-03" db="EMBL/GenBank/DDBJ databases">
        <title>Chitinophaga horti sp. nov., isolated from garden soil.</title>
        <authorList>
            <person name="Lee D.S."/>
            <person name="Han D.M."/>
            <person name="Baek J.H."/>
            <person name="Choi D.G."/>
            <person name="Jeon J.H."/>
            <person name="Jeon C.O."/>
        </authorList>
    </citation>
    <scope>NUCLEOTIDE SEQUENCE [LARGE SCALE GENOMIC DNA]</scope>
    <source>
        <strain evidence="3">GPA1</strain>
    </source>
</reference>
<protein>
    <submittedName>
        <fullName evidence="2">DUF1573 domain-containing protein</fullName>
    </submittedName>
</protein>
<gene>
    <name evidence="2" type="ORF">WJU16_18555</name>
</gene>
<feature type="chain" id="PRO_5046685358" evidence="1">
    <location>
        <begin position="23"/>
        <end position="134"/>
    </location>
</feature>
<evidence type="ECO:0000313" key="3">
    <source>
        <dbReference type="Proteomes" id="UP001485459"/>
    </source>
</evidence>
<sequence>MKKFVVSLFATLLVTTSLWAQAQNGGGTANAVDAKLKFKKETVDFGKTKLNKPVTVTFEFTNISKEPVLIEAAKPSCGCTTPKWTVEPILPGKAGTITATYNANAAGKPMKTIYLKLKGVDQEKELFLTGTVEN</sequence>
<evidence type="ECO:0000256" key="1">
    <source>
        <dbReference type="SAM" id="SignalP"/>
    </source>
</evidence>
<dbReference type="InterPro" id="IPR013783">
    <property type="entry name" value="Ig-like_fold"/>
</dbReference>